<dbReference type="Proteomes" id="UP001217089">
    <property type="component" value="Unassembled WGS sequence"/>
</dbReference>
<sequence length="92" mass="10611">MSENGPNFQYSNPIIFPNILSIFPILFKIPVISRNSICFFPQGSKNDRSISNKTCDKTVYLGRWFWADGENSKLTSFIHLYTVLSGIRFKRS</sequence>
<name>A0ABQ9F5Z5_TEGGR</name>
<comment type="caution">
    <text evidence="1">The sequence shown here is derived from an EMBL/GenBank/DDBJ whole genome shotgun (WGS) entry which is preliminary data.</text>
</comment>
<reference evidence="1 2" key="1">
    <citation type="submission" date="2022-12" db="EMBL/GenBank/DDBJ databases">
        <title>Chromosome-level genome of Tegillarca granosa.</title>
        <authorList>
            <person name="Kim J."/>
        </authorList>
    </citation>
    <scope>NUCLEOTIDE SEQUENCE [LARGE SCALE GENOMIC DNA]</scope>
    <source>
        <strain evidence="1">Teg-2019</strain>
        <tissue evidence="1">Adductor muscle</tissue>
    </source>
</reference>
<protein>
    <submittedName>
        <fullName evidence="1">Uncharacterized protein</fullName>
    </submittedName>
</protein>
<keyword evidence="2" id="KW-1185">Reference proteome</keyword>
<evidence type="ECO:0000313" key="1">
    <source>
        <dbReference type="EMBL" id="KAJ8311680.1"/>
    </source>
</evidence>
<proteinExistence type="predicted"/>
<dbReference type="EMBL" id="JARBDR010000496">
    <property type="protein sequence ID" value="KAJ8311680.1"/>
    <property type="molecule type" value="Genomic_DNA"/>
</dbReference>
<gene>
    <name evidence="1" type="ORF">KUTeg_011035</name>
</gene>
<evidence type="ECO:0000313" key="2">
    <source>
        <dbReference type="Proteomes" id="UP001217089"/>
    </source>
</evidence>
<accession>A0ABQ9F5Z5</accession>
<organism evidence="1 2">
    <name type="scientific">Tegillarca granosa</name>
    <name type="common">Malaysian cockle</name>
    <name type="synonym">Anadara granosa</name>
    <dbReference type="NCBI Taxonomy" id="220873"/>
    <lineage>
        <taxon>Eukaryota</taxon>
        <taxon>Metazoa</taxon>
        <taxon>Spiralia</taxon>
        <taxon>Lophotrochozoa</taxon>
        <taxon>Mollusca</taxon>
        <taxon>Bivalvia</taxon>
        <taxon>Autobranchia</taxon>
        <taxon>Pteriomorphia</taxon>
        <taxon>Arcoida</taxon>
        <taxon>Arcoidea</taxon>
        <taxon>Arcidae</taxon>
        <taxon>Tegillarca</taxon>
    </lineage>
</organism>